<dbReference type="SUPFAM" id="SSF46894">
    <property type="entry name" value="C-terminal effector domain of the bipartite response regulators"/>
    <property type="match status" value="1"/>
</dbReference>
<accession>A0ABW7R5F9</accession>
<dbReference type="Gene3D" id="1.10.10.10">
    <property type="entry name" value="Winged helix-like DNA-binding domain superfamily/Winged helix DNA-binding domain"/>
    <property type="match status" value="1"/>
</dbReference>
<feature type="domain" description="HTH luxR-type" evidence="3">
    <location>
        <begin position="77"/>
        <end position="142"/>
    </location>
</feature>
<dbReference type="Pfam" id="PF00196">
    <property type="entry name" value="GerE"/>
    <property type="match status" value="1"/>
</dbReference>
<evidence type="ECO:0000259" key="3">
    <source>
        <dbReference type="PROSITE" id="PS50043"/>
    </source>
</evidence>
<dbReference type="Proteomes" id="UP001610818">
    <property type="component" value="Unassembled WGS sequence"/>
</dbReference>
<evidence type="ECO:0000256" key="1">
    <source>
        <dbReference type="ARBA" id="ARBA00023125"/>
    </source>
</evidence>
<dbReference type="InterPro" id="IPR036388">
    <property type="entry name" value="WH-like_DNA-bd_sf"/>
</dbReference>
<sequence>MLTLSELEAAAPASAVEAASAIEEIADQLAGQHEELLRRQRRLAETHAEALRLLRSGTSGPASQAERPTGGDCLSSTDVSSTDLSSTERALLRLAAEGCTDAAAASRLHVSHRTARRMMAALMERLGARSRFEAGVKAVRLGWL</sequence>
<dbReference type="PANTHER" id="PTHR43214">
    <property type="entry name" value="TWO-COMPONENT RESPONSE REGULATOR"/>
    <property type="match status" value="1"/>
</dbReference>
<gene>
    <name evidence="4" type="ORF">ACH4F9_42165</name>
</gene>
<name>A0ABW7R5F9_9ACTN</name>
<evidence type="ECO:0000313" key="5">
    <source>
        <dbReference type="Proteomes" id="UP001610818"/>
    </source>
</evidence>
<dbReference type="InterPro" id="IPR000792">
    <property type="entry name" value="Tscrpt_reg_LuxR_C"/>
</dbReference>
<evidence type="ECO:0000313" key="4">
    <source>
        <dbReference type="EMBL" id="MFH8551604.1"/>
    </source>
</evidence>
<dbReference type="InterPro" id="IPR039420">
    <property type="entry name" value="WalR-like"/>
</dbReference>
<dbReference type="PANTHER" id="PTHR43214:SF42">
    <property type="entry name" value="TRANSCRIPTIONAL REGULATORY PROTEIN DESR"/>
    <property type="match status" value="1"/>
</dbReference>
<dbReference type="EMBL" id="JBIRGQ010000013">
    <property type="protein sequence ID" value="MFH8551604.1"/>
    <property type="molecule type" value="Genomic_DNA"/>
</dbReference>
<organism evidence="4 5">
    <name type="scientific">Streptomyces longisporoflavus</name>
    <dbReference type="NCBI Taxonomy" id="28044"/>
    <lineage>
        <taxon>Bacteria</taxon>
        <taxon>Bacillati</taxon>
        <taxon>Actinomycetota</taxon>
        <taxon>Actinomycetes</taxon>
        <taxon>Kitasatosporales</taxon>
        <taxon>Streptomycetaceae</taxon>
        <taxon>Streptomyces</taxon>
    </lineage>
</organism>
<dbReference type="PROSITE" id="PS50043">
    <property type="entry name" value="HTH_LUXR_2"/>
    <property type="match status" value="1"/>
</dbReference>
<keyword evidence="1" id="KW-0238">DNA-binding</keyword>
<reference evidence="4 5" key="1">
    <citation type="submission" date="2024-10" db="EMBL/GenBank/DDBJ databases">
        <title>The Natural Products Discovery Center: Release of the First 8490 Sequenced Strains for Exploring Actinobacteria Biosynthetic Diversity.</title>
        <authorList>
            <person name="Kalkreuter E."/>
            <person name="Kautsar S.A."/>
            <person name="Yang D."/>
            <person name="Bader C.D."/>
            <person name="Teijaro C.N."/>
            <person name="Fluegel L."/>
            <person name="Davis C.M."/>
            <person name="Simpson J.R."/>
            <person name="Lauterbach L."/>
            <person name="Steele A.D."/>
            <person name="Gui C."/>
            <person name="Meng S."/>
            <person name="Li G."/>
            <person name="Viehrig K."/>
            <person name="Ye F."/>
            <person name="Su P."/>
            <person name="Kiefer A.F."/>
            <person name="Nichols A."/>
            <person name="Cepeda A.J."/>
            <person name="Yan W."/>
            <person name="Fan B."/>
            <person name="Jiang Y."/>
            <person name="Adhikari A."/>
            <person name="Zheng C.-J."/>
            <person name="Schuster L."/>
            <person name="Cowan T.M."/>
            <person name="Smanski M.J."/>
            <person name="Chevrette M.G."/>
            <person name="De Carvalho L.P.S."/>
            <person name="Shen B."/>
        </authorList>
    </citation>
    <scope>NUCLEOTIDE SEQUENCE [LARGE SCALE GENOMIC DNA]</scope>
    <source>
        <strain evidence="4 5">NPDC017990</strain>
    </source>
</reference>
<evidence type="ECO:0000256" key="2">
    <source>
        <dbReference type="SAM" id="MobiDB-lite"/>
    </source>
</evidence>
<dbReference type="SMART" id="SM00421">
    <property type="entry name" value="HTH_LUXR"/>
    <property type="match status" value="1"/>
</dbReference>
<comment type="caution">
    <text evidence="4">The sequence shown here is derived from an EMBL/GenBank/DDBJ whole genome shotgun (WGS) entry which is preliminary data.</text>
</comment>
<feature type="region of interest" description="Disordered" evidence="2">
    <location>
        <begin position="52"/>
        <end position="81"/>
    </location>
</feature>
<dbReference type="RefSeq" id="WP_397718604.1">
    <property type="nucleotide sequence ID" value="NZ_JBIRGN010000013.1"/>
</dbReference>
<dbReference type="InterPro" id="IPR016032">
    <property type="entry name" value="Sig_transdc_resp-reg_C-effctor"/>
</dbReference>
<proteinExistence type="predicted"/>
<protein>
    <submittedName>
        <fullName evidence="4">Response regulator transcription factor</fullName>
    </submittedName>
</protein>
<dbReference type="CDD" id="cd06170">
    <property type="entry name" value="LuxR_C_like"/>
    <property type="match status" value="1"/>
</dbReference>
<keyword evidence="5" id="KW-1185">Reference proteome</keyword>